<dbReference type="PANTHER" id="PTHR35569">
    <property type="entry name" value="CYANAMIDE HYDRATASE DDI2-RELATED"/>
    <property type="match status" value="1"/>
</dbReference>
<evidence type="ECO:0000313" key="3">
    <source>
        <dbReference type="Proteomes" id="UP000567795"/>
    </source>
</evidence>
<protein>
    <recommendedName>
        <fullName evidence="1">HD domain-containing protein</fullName>
    </recommendedName>
</protein>
<dbReference type="InterPro" id="IPR006674">
    <property type="entry name" value="HD_domain"/>
</dbReference>
<dbReference type="PANTHER" id="PTHR35569:SF1">
    <property type="entry name" value="CYANAMIDE HYDRATASE DDI2-RELATED"/>
    <property type="match status" value="1"/>
</dbReference>
<evidence type="ECO:0000313" key="2">
    <source>
        <dbReference type="EMBL" id="NYI05791.1"/>
    </source>
</evidence>
<dbReference type="EMBL" id="JACBZD010000001">
    <property type="protein sequence ID" value="NYI05791.1"/>
    <property type="molecule type" value="Genomic_DNA"/>
</dbReference>
<keyword evidence="3" id="KW-1185">Reference proteome</keyword>
<comment type="caution">
    <text evidence="2">The sequence shown here is derived from an EMBL/GenBank/DDBJ whole genome shotgun (WGS) entry which is preliminary data.</text>
</comment>
<evidence type="ECO:0000259" key="1">
    <source>
        <dbReference type="Pfam" id="PF01966"/>
    </source>
</evidence>
<dbReference type="Proteomes" id="UP000567795">
    <property type="component" value="Unassembled WGS sequence"/>
</dbReference>
<proteinExistence type="predicted"/>
<reference evidence="2 3" key="1">
    <citation type="submission" date="2020-07" db="EMBL/GenBank/DDBJ databases">
        <title>Sequencing the genomes of 1000 actinobacteria strains.</title>
        <authorList>
            <person name="Klenk H.-P."/>
        </authorList>
    </citation>
    <scope>NUCLEOTIDE SEQUENCE [LARGE SCALE GENOMIC DNA]</scope>
    <source>
        <strain evidence="2 3">DSM 42178</strain>
    </source>
</reference>
<name>A0A853A518_9ACTN</name>
<dbReference type="RefSeq" id="WP_246449866.1">
    <property type="nucleotide sequence ID" value="NZ_JACBZD010000001.1"/>
</dbReference>
<dbReference type="AlphaFoldDB" id="A0A853A518"/>
<gene>
    <name evidence="2" type="ORF">FHU37_002734</name>
</gene>
<accession>A0A853A518</accession>
<feature type="domain" description="HD" evidence="1">
    <location>
        <begin position="61"/>
        <end position="149"/>
    </location>
</feature>
<organism evidence="2 3">
    <name type="scientific">Allostreptomyces psammosilenae</name>
    <dbReference type="NCBI Taxonomy" id="1892865"/>
    <lineage>
        <taxon>Bacteria</taxon>
        <taxon>Bacillati</taxon>
        <taxon>Actinomycetota</taxon>
        <taxon>Actinomycetes</taxon>
        <taxon>Kitasatosporales</taxon>
        <taxon>Streptomycetaceae</taxon>
        <taxon>Allostreptomyces</taxon>
    </lineage>
</organism>
<dbReference type="SUPFAM" id="SSF109604">
    <property type="entry name" value="HD-domain/PDEase-like"/>
    <property type="match status" value="1"/>
</dbReference>
<dbReference type="Gene3D" id="1.10.3210.10">
    <property type="entry name" value="Hypothetical protein af1432"/>
    <property type="match status" value="1"/>
</dbReference>
<dbReference type="Pfam" id="PF01966">
    <property type="entry name" value="HD"/>
    <property type="match status" value="1"/>
</dbReference>
<sequence>MDASDTTDAENVMDAVDAKDGTDAVDAVDAVDAYRDLPFPRTELALHTLRHVRSIEDPALFNHSMRTYLYGRVIGERRGLLPGRDYDDELFFLGSVLHDVGLSPEGDGSQTFDLDGADLAARFLTEQGVTADRVEVVWDAVALHLHYSIAIRKRPEIALVSAGAGLDLGDEDPSPLPAGYAERVHAALPRLHAAAVLRDTVVGQALDNPEKAPPFTMPGELLRQHTGASWPTWQELMRGPGSWGDYDGYQPRV</sequence>